<dbReference type="EMBL" id="BAAFSV010000001">
    <property type="protein sequence ID" value="GAB1311180.1"/>
    <property type="molecule type" value="Genomic_DNA"/>
</dbReference>
<name>A0ABQ0G0B9_9PEZI</name>
<dbReference type="Proteomes" id="UP001628179">
    <property type="component" value="Unassembled WGS sequence"/>
</dbReference>
<feature type="region of interest" description="Disordered" evidence="1">
    <location>
        <begin position="73"/>
        <end position="109"/>
    </location>
</feature>
<dbReference type="RefSeq" id="XP_070912913.1">
    <property type="nucleotide sequence ID" value="XM_071056812.1"/>
</dbReference>
<protein>
    <submittedName>
        <fullName evidence="2">Uncharacterized protein</fullName>
    </submittedName>
</protein>
<comment type="caution">
    <text evidence="2">The sequence shown here is derived from an EMBL/GenBank/DDBJ whole genome shotgun (WGS) entry which is preliminary data.</text>
</comment>
<gene>
    <name evidence="2" type="ORF">MFIFM68171_01390</name>
</gene>
<evidence type="ECO:0000256" key="1">
    <source>
        <dbReference type="SAM" id="MobiDB-lite"/>
    </source>
</evidence>
<sequence length="109" mass="12555">MNGWPRVRNLKLIGDMRHRNVDDGMSGLSYALFHRVRGMQKEQIEFSLIDVRKDLAGQRTHLYEKFYVVWGRKPGDPEDAVSDLSSPRSSESRDRRMTETSTGDNLQTG</sequence>
<organism evidence="2 3">
    <name type="scientific">Madurella fahalii</name>
    <dbReference type="NCBI Taxonomy" id="1157608"/>
    <lineage>
        <taxon>Eukaryota</taxon>
        <taxon>Fungi</taxon>
        <taxon>Dikarya</taxon>
        <taxon>Ascomycota</taxon>
        <taxon>Pezizomycotina</taxon>
        <taxon>Sordariomycetes</taxon>
        <taxon>Sordariomycetidae</taxon>
        <taxon>Sordariales</taxon>
        <taxon>Sordariales incertae sedis</taxon>
        <taxon>Madurella</taxon>
    </lineage>
</organism>
<reference evidence="2 3" key="1">
    <citation type="submission" date="2024-09" db="EMBL/GenBank/DDBJ databases">
        <title>Itraconazole resistance in Madurella fahalii resulting from another homologue of gene encoding cytochrome P450 14-alpha sterol demethylase (CYP51).</title>
        <authorList>
            <person name="Yoshioka I."/>
            <person name="Fahal A.H."/>
            <person name="Kaneko S."/>
            <person name="Yaguchi T."/>
        </authorList>
    </citation>
    <scope>NUCLEOTIDE SEQUENCE [LARGE SCALE GENOMIC DNA]</scope>
    <source>
        <strain evidence="2 3">IFM 68171</strain>
    </source>
</reference>
<dbReference type="GeneID" id="98172135"/>
<keyword evidence="3" id="KW-1185">Reference proteome</keyword>
<proteinExistence type="predicted"/>
<evidence type="ECO:0000313" key="2">
    <source>
        <dbReference type="EMBL" id="GAB1311180.1"/>
    </source>
</evidence>
<feature type="compositionally biased region" description="Polar residues" evidence="1">
    <location>
        <begin position="99"/>
        <end position="109"/>
    </location>
</feature>
<evidence type="ECO:0000313" key="3">
    <source>
        <dbReference type="Proteomes" id="UP001628179"/>
    </source>
</evidence>
<accession>A0ABQ0G0B9</accession>